<dbReference type="PROSITE" id="PS50297">
    <property type="entry name" value="ANK_REP_REGION"/>
    <property type="match status" value="2"/>
</dbReference>
<accession>A0A9Q0MVB9</accession>
<feature type="compositionally biased region" description="Polar residues" evidence="6">
    <location>
        <begin position="200"/>
        <end position="218"/>
    </location>
</feature>
<gene>
    <name evidence="7" type="primary">Espn</name>
    <name evidence="7" type="ORF">Bhyg_10510</name>
</gene>
<dbReference type="Gene3D" id="1.25.40.20">
    <property type="entry name" value="Ankyrin repeat-containing domain"/>
    <property type="match status" value="1"/>
</dbReference>
<dbReference type="GO" id="GO:0007605">
    <property type="term" value="P:sensory perception of sound"/>
    <property type="evidence" value="ECO:0007669"/>
    <property type="project" value="UniProtKB-KW"/>
</dbReference>
<keyword evidence="2" id="KW-0677">Repeat</keyword>
<comment type="caution">
    <text evidence="7">The sequence shown here is derived from an EMBL/GenBank/DDBJ whole genome shotgun (WGS) entry which is preliminary data.</text>
</comment>
<feature type="region of interest" description="Disordered" evidence="6">
    <location>
        <begin position="185"/>
        <end position="277"/>
    </location>
</feature>
<organism evidence="7 8">
    <name type="scientific">Pseudolycoriella hygida</name>
    <dbReference type="NCBI Taxonomy" id="35572"/>
    <lineage>
        <taxon>Eukaryota</taxon>
        <taxon>Metazoa</taxon>
        <taxon>Ecdysozoa</taxon>
        <taxon>Arthropoda</taxon>
        <taxon>Hexapoda</taxon>
        <taxon>Insecta</taxon>
        <taxon>Pterygota</taxon>
        <taxon>Neoptera</taxon>
        <taxon>Endopterygota</taxon>
        <taxon>Diptera</taxon>
        <taxon>Nematocera</taxon>
        <taxon>Sciaroidea</taxon>
        <taxon>Sciaridae</taxon>
        <taxon>Pseudolycoriella</taxon>
    </lineage>
</organism>
<dbReference type="Proteomes" id="UP001151699">
    <property type="component" value="Chromosome X"/>
</dbReference>
<evidence type="ECO:0000256" key="2">
    <source>
        <dbReference type="ARBA" id="ARBA00022737"/>
    </source>
</evidence>
<feature type="region of interest" description="Disordered" evidence="6">
    <location>
        <begin position="378"/>
        <end position="409"/>
    </location>
</feature>
<feature type="compositionally biased region" description="Low complexity" evidence="6">
    <location>
        <begin position="447"/>
        <end position="457"/>
    </location>
</feature>
<keyword evidence="3" id="KW-1009">Hearing</keyword>
<dbReference type="InterPro" id="IPR002110">
    <property type="entry name" value="Ankyrin_rpt"/>
</dbReference>
<feature type="compositionally biased region" description="Low complexity" evidence="6">
    <location>
        <begin position="946"/>
        <end position="956"/>
    </location>
</feature>
<feature type="region of interest" description="Disordered" evidence="6">
    <location>
        <begin position="1"/>
        <end position="29"/>
    </location>
</feature>
<feature type="compositionally biased region" description="Basic and acidic residues" evidence="6">
    <location>
        <begin position="422"/>
        <end position="443"/>
    </location>
</feature>
<evidence type="ECO:0000256" key="3">
    <source>
        <dbReference type="ARBA" id="ARBA00022740"/>
    </source>
</evidence>
<dbReference type="AlphaFoldDB" id="A0A9Q0MVB9"/>
<dbReference type="EMBL" id="WJQU01000003">
    <property type="protein sequence ID" value="KAJ6637779.1"/>
    <property type="molecule type" value="Genomic_DNA"/>
</dbReference>
<feature type="repeat" description="ANK" evidence="5">
    <location>
        <begin position="51"/>
        <end position="84"/>
    </location>
</feature>
<keyword evidence="8" id="KW-1185">Reference proteome</keyword>
<feature type="compositionally biased region" description="Basic residues" evidence="6">
    <location>
        <begin position="1"/>
        <end position="12"/>
    </location>
</feature>
<feature type="compositionally biased region" description="Low complexity" evidence="6">
    <location>
        <begin position="319"/>
        <end position="342"/>
    </location>
</feature>
<feature type="region of interest" description="Disordered" evidence="6">
    <location>
        <begin position="422"/>
        <end position="457"/>
    </location>
</feature>
<dbReference type="InterPro" id="IPR052420">
    <property type="entry name" value="Espin/Espin-like"/>
</dbReference>
<evidence type="ECO:0000313" key="8">
    <source>
        <dbReference type="Proteomes" id="UP001151699"/>
    </source>
</evidence>
<keyword evidence="4 5" id="KW-0040">ANK repeat</keyword>
<proteinExistence type="predicted"/>
<dbReference type="PANTHER" id="PTHR24153">
    <property type="entry name" value="ESPIN"/>
    <property type="match status" value="1"/>
</dbReference>
<dbReference type="InterPro" id="IPR036770">
    <property type="entry name" value="Ankyrin_rpt-contain_sf"/>
</dbReference>
<evidence type="ECO:0000256" key="6">
    <source>
        <dbReference type="SAM" id="MobiDB-lite"/>
    </source>
</evidence>
<dbReference type="Pfam" id="PF12796">
    <property type="entry name" value="Ank_2"/>
    <property type="match status" value="1"/>
</dbReference>
<feature type="compositionally biased region" description="Low complexity" evidence="6">
    <location>
        <begin position="533"/>
        <end position="553"/>
    </location>
</feature>
<dbReference type="SMART" id="SM00248">
    <property type="entry name" value="ANK"/>
    <property type="match status" value="4"/>
</dbReference>
<dbReference type="Pfam" id="PF00023">
    <property type="entry name" value="Ank"/>
    <property type="match status" value="1"/>
</dbReference>
<protein>
    <submittedName>
        <fullName evidence="7">Espin</fullName>
    </submittedName>
</protein>
<feature type="region of interest" description="Disordered" evidence="6">
    <location>
        <begin position="318"/>
        <end position="365"/>
    </location>
</feature>
<feature type="compositionally biased region" description="Polar residues" evidence="6">
    <location>
        <begin position="345"/>
        <end position="359"/>
    </location>
</feature>
<name>A0A9Q0MVB9_9DIPT</name>
<evidence type="ECO:0000256" key="4">
    <source>
        <dbReference type="ARBA" id="ARBA00023043"/>
    </source>
</evidence>
<sequence>MSNASQKKKKTNSYRSAANGGNKLSNQTLSDYTAPLNKKQNVVSANTQMDNDVTPVYLAAQEGHLEVLKFLVLEAGGSLYVRARDGMAPIHAASQMGCLDCLKWMVEEQSVDPNLRDGDGATPLHFAASRGHLTAVRWLLNHGAKLSLDKYGKSPINDAAENQQVECLNALVQHGNNASEFLQNAKQKSKSKNSFHKKYQSAQHNTIMSKSSSGSSDTEPFYLHPPTMRQSKDAMYTKSRSSSDMYGSVLPNDGLYINPMRNSSSPTSPNGSVSGESFYLHDPQEVIYNRVKDLFDSDSSSIKDAPASNALTVKVDVHSSSSGAGSGSEESLSVSSTSAERSPPSVRNQKNNKSKNTNLHQHDHDYEDIYLVREEARNATKNKYNGRSRSRDSGSHSRSASASSTHSTDIILEYRNNKLNNHENIIHKRNKLNDKQDNQKKSNDIYNSKNNNISMNNQLNNSFNKNDTYESVCSPEDIAERNKQMAQRNTMTTANNNALNNGRLLKRVVSAPVESDKVAGPPPPPLPPPLKAPNPNNYQTNNLNNNISQQNRQSPDQANDAPDSDSGFEVLEEPTLRPSELVKGNHNRTMSSISANKKAKLINGTLSAEHQGSESTFSVDDNQTYIPYERPNSRPGGPNLVNKQLVLPFVPPSFPNGNSLDGSNHLIKPSEYLRSISDKRSAGSSGRSTDTEDYMQITLAAQNSVGPPTPPPLPPQLPPQTATGNRIPPPPPPQDTATRKQQQPLSAISIQDLNSVQLRRTDKMLSKTFSAPTRSMSMQCLSSTNESFLSQKIDLIAELKMSKDIHGIKKMKVEKAKLEDKDTYSEMSRQFTATHFVDQIPEKDNAGNVIPDWKRQMLAKKAAERARKDFEERMAKEAEDRRLSSIPKWKIDLLARREVAENKLKATIYTPKIEEPQQRLSDTWHLRHAQRAMSIDNISFISCSSSNNDDNAPSTSTAVKGNHSTDKTELNNNCSMENLNKYETKRNEVEHEQENIIPWRAQLRKTNSRLSLVG</sequence>
<feature type="compositionally biased region" description="Pro residues" evidence="6">
    <location>
        <begin position="520"/>
        <end position="532"/>
    </location>
</feature>
<feature type="repeat" description="ANK" evidence="5">
    <location>
        <begin position="119"/>
        <end position="151"/>
    </location>
</feature>
<comment type="subcellular location">
    <subcellularLocation>
        <location evidence="1">Cell projection</location>
        <location evidence="1">Stereocilium</location>
    </subcellularLocation>
</comment>
<dbReference type="OrthoDB" id="10261302at2759"/>
<feature type="compositionally biased region" description="Low complexity" evidence="6">
    <location>
        <begin position="262"/>
        <end position="275"/>
    </location>
</feature>
<dbReference type="PROSITE" id="PS50088">
    <property type="entry name" value="ANK_REPEAT"/>
    <property type="match status" value="2"/>
</dbReference>
<feature type="region of interest" description="Disordered" evidence="6">
    <location>
        <begin position="946"/>
        <end position="972"/>
    </location>
</feature>
<dbReference type="PANTHER" id="PTHR24153:SF8">
    <property type="entry name" value="FORKED, ISOFORM F"/>
    <property type="match status" value="1"/>
</dbReference>
<dbReference type="GO" id="GO:0051017">
    <property type="term" value="P:actin filament bundle assembly"/>
    <property type="evidence" value="ECO:0007669"/>
    <property type="project" value="TreeGrafter"/>
</dbReference>
<dbReference type="GO" id="GO:0051015">
    <property type="term" value="F:actin filament binding"/>
    <property type="evidence" value="ECO:0007669"/>
    <property type="project" value="TreeGrafter"/>
</dbReference>
<evidence type="ECO:0000313" key="7">
    <source>
        <dbReference type="EMBL" id="KAJ6637779.1"/>
    </source>
</evidence>
<reference evidence="7" key="1">
    <citation type="submission" date="2022-07" db="EMBL/GenBank/DDBJ databases">
        <authorList>
            <person name="Trinca V."/>
            <person name="Uliana J.V.C."/>
            <person name="Torres T.T."/>
            <person name="Ward R.J."/>
            <person name="Monesi N."/>
        </authorList>
    </citation>
    <scope>NUCLEOTIDE SEQUENCE</scope>
    <source>
        <strain evidence="7">HSMRA1968</strain>
        <tissue evidence="7">Whole embryos</tissue>
    </source>
</reference>
<feature type="compositionally biased region" description="Pro residues" evidence="6">
    <location>
        <begin position="707"/>
        <end position="718"/>
    </location>
</feature>
<dbReference type="GO" id="GO:0005737">
    <property type="term" value="C:cytoplasm"/>
    <property type="evidence" value="ECO:0007669"/>
    <property type="project" value="TreeGrafter"/>
</dbReference>
<feature type="region of interest" description="Disordered" evidence="6">
    <location>
        <begin position="702"/>
        <end position="746"/>
    </location>
</feature>
<evidence type="ECO:0000256" key="1">
    <source>
        <dbReference type="ARBA" id="ARBA00004645"/>
    </source>
</evidence>
<feature type="compositionally biased region" description="Basic residues" evidence="6">
    <location>
        <begin position="187"/>
        <end position="199"/>
    </location>
</feature>
<feature type="compositionally biased region" description="Low complexity" evidence="6">
    <location>
        <begin position="396"/>
        <end position="409"/>
    </location>
</feature>
<dbReference type="SUPFAM" id="SSF48403">
    <property type="entry name" value="Ankyrin repeat"/>
    <property type="match status" value="1"/>
</dbReference>
<feature type="compositionally biased region" description="Polar residues" evidence="6">
    <location>
        <begin position="735"/>
        <end position="746"/>
    </location>
</feature>
<feature type="region of interest" description="Disordered" evidence="6">
    <location>
        <begin position="512"/>
        <end position="594"/>
    </location>
</feature>
<dbReference type="GO" id="GO:0032420">
    <property type="term" value="C:stereocilium"/>
    <property type="evidence" value="ECO:0007669"/>
    <property type="project" value="UniProtKB-SubCell"/>
</dbReference>
<evidence type="ECO:0000256" key="5">
    <source>
        <dbReference type="PROSITE-ProRule" id="PRU00023"/>
    </source>
</evidence>